<feature type="domain" description="AMP-binding enzyme C-terminal" evidence="9">
    <location>
        <begin position="418"/>
        <end position="499"/>
    </location>
</feature>
<comment type="function">
    <text evidence="5 7">Catalyzes the first step in the D-alanylation of lipoteichoic acid (LTA), the activation of D-alanine and its transfer onto the D-alanyl carrier protein (Dcp) DltC. In an ATP-dependent two-step reaction, forms a high energy D-alanyl-AMP intermediate, followed by transfer of the D-alanyl residue as a thiol ester to the phosphopantheinyl prosthetic group of the Dcp. D-alanylation of LTA plays an important role in modulating the properties of the cell wall in Gram-positive bacteria, influencing the net charge of the cell wall.</text>
</comment>
<evidence type="ECO:0000256" key="5">
    <source>
        <dbReference type="ARBA" id="ARBA00054605"/>
    </source>
</evidence>
<evidence type="ECO:0000259" key="8">
    <source>
        <dbReference type="Pfam" id="PF00501"/>
    </source>
</evidence>
<evidence type="ECO:0000313" key="10">
    <source>
        <dbReference type="EMBL" id="QLL77735.1"/>
    </source>
</evidence>
<keyword evidence="2 7" id="KW-0436">Ligase</keyword>
<gene>
    <name evidence="7 10" type="primary">dltA</name>
    <name evidence="10" type="ORF">GTO87_03445</name>
</gene>
<feature type="binding site" evidence="7">
    <location>
        <begin position="399"/>
        <end position="402"/>
    </location>
    <ligand>
        <name>ATP</name>
        <dbReference type="ChEBI" id="CHEBI:30616"/>
    </ligand>
</feature>
<dbReference type="Gene3D" id="3.30.300.30">
    <property type="match status" value="1"/>
</dbReference>
<feature type="binding site" evidence="7">
    <location>
        <position position="499"/>
    </location>
    <ligand>
        <name>D-alanine</name>
        <dbReference type="ChEBI" id="CHEBI:57416"/>
    </ligand>
</feature>
<dbReference type="PANTHER" id="PTHR45398">
    <property type="match status" value="1"/>
</dbReference>
<evidence type="ECO:0000256" key="1">
    <source>
        <dbReference type="ARBA" id="ARBA00022490"/>
    </source>
</evidence>
<dbReference type="NCBIfam" id="TIGR01733">
    <property type="entry name" value="AA-adenyl-dom"/>
    <property type="match status" value="1"/>
</dbReference>
<dbReference type="Gene3D" id="3.40.50.12780">
    <property type="entry name" value="N-terminal domain of ligase-like"/>
    <property type="match status" value="1"/>
</dbReference>
<dbReference type="InterPro" id="IPR044507">
    <property type="entry name" value="DltA-like"/>
</dbReference>
<dbReference type="Pfam" id="PF13193">
    <property type="entry name" value="AMP-binding_C"/>
    <property type="match status" value="1"/>
</dbReference>
<dbReference type="InterPro" id="IPR000873">
    <property type="entry name" value="AMP-dep_synth/lig_dom"/>
</dbReference>
<dbReference type="GO" id="GO:0047473">
    <property type="term" value="F:D-alanine [D-alanyl carrier protein] ligase activity"/>
    <property type="evidence" value="ECO:0007669"/>
    <property type="project" value="UniProtKB-UniRule"/>
</dbReference>
<proteinExistence type="inferred from homology"/>
<keyword evidence="3 7" id="KW-0547">Nucleotide-binding</keyword>
<dbReference type="UniPathway" id="UPA00556"/>
<dbReference type="GO" id="GO:0005737">
    <property type="term" value="C:cytoplasm"/>
    <property type="evidence" value="ECO:0007669"/>
    <property type="project" value="UniProtKB-SubCell"/>
</dbReference>
<comment type="catalytic activity">
    <reaction evidence="7">
        <text>holo-[D-alanyl-carrier protein] + D-alanine + ATP = D-alanyl-[D-alanyl-carrier protein] + AMP + diphosphate</text>
        <dbReference type="Rhea" id="RHEA:55132"/>
        <dbReference type="Rhea" id="RHEA-COMP:14102"/>
        <dbReference type="Rhea" id="RHEA-COMP:14103"/>
        <dbReference type="ChEBI" id="CHEBI:30616"/>
        <dbReference type="ChEBI" id="CHEBI:33019"/>
        <dbReference type="ChEBI" id="CHEBI:57416"/>
        <dbReference type="ChEBI" id="CHEBI:64479"/>
        <dbReference type="ChEBI" id="CHEBI:138620"/>
        <dbReference type="ChEBI" id="CHEBI:456215"/>
        <dbReference type="EC" id="6.2.1.54"/>
    </reaction>
</comment>
<dbReference type="KEGG" id="lsw:GTO87_03445"/>
<dbReference type="SUPFAM" id="SSF56801">
    <property type="entry name" value="Acetyl-CoA synthetase-like"/>
    <property type="match status" value="1"/>
</dbReference>
<dbReference type="GO" id="GO:0070395">
    <property type="term" value="P:lipoteichoic acid biosynthetic process"/>
    <property type="evidence" value="ECO:0007669"/>
    <property type="project" value="UniProtKB-UniRule"/>
</dbReference>
<dbReference type="InterPro" id="IPR045851">
    <property type="entry name" value="AMP-bd_C_sf"/>
</dbReference>
<feature type="binding site" evidence="7">
    <location>
        <position position="201"/>
    </location>
    <ligand>
        <name>D-alanine</name>
        <dbReference type="ChEBI" id="CHEBI:57416"/>
    </ligand>
</feature>
<accession>A0A7H9EKP2</accession>
<dbReference type="Proteomes" id="UP000510886">
    <property type="component" value="Chromosome"/>
</dbReference>
<dbReference type="FunFam" id="3.30.300.30:FF:000012">
    <property type="entry name" value="D-alanine--D-alanyl carrier protein ligase"/>
    <property type="match status" value="1"/>
</dbReference>
<keyword evidence="1 7" id="KW-0963">Cytoplasm</keyword>
<dbReference type="PANTHER" id="PTHR45398:SF1">
    <property type="entry name" value="ENZYME, PUTATIVE (JCVI)-RELATED"/>
    <property type="match status" value="1"/>
</dbReference>
<dbReference type="Pfam" id="PF00501">
    <property type="entry name" value="AMP-binding"/>
    <property type="match status" value="1"/>
</dbReference>
<keyword evidence="4 7" id="KW-0067">ATP-binding</keyword>
<feature type="binding site" evidence="7">
    <location>
        <begin position="156"/>
        <end position="157"/>
    </location>
    <ligand>
        <name>ATP</name>
        <dbReference type="ChEBI" id="CHEBI:30616"/>
    </ligand>
</feature>
<dbReference type="AlphaFoldDB" id="A0A7H9EKP2"/>
<dbReference type="GO" id="GO:0005524">
    <property type="term" value="F:ATP binding"/>
    <property type="evidence" value="ECO:0007669"/>
    <property type="project" value="UniProtKB-KW"/>
</dbReference>
<dbReference type="InterPro" id="IPR010071">
    <property type="entry name" value="AA_adenyl_dom"/>
</dbReference>
<reference evidence="10 11" key="1">
    <citation type="submission" date="2020-01" db="EMBL/GenBank/DDBJ databases">
        <title>Complete and circular genome sequences of six lactobacillus isolates from horses.</title>
        <authorList>
            <person name="Hassan H.M."/>
        </authorList>
    </citation>
    <scope>NUCLEOTIDE SEQUENCE [LARGE SCALE GENOMIC DNA]</scope>
    <source>
        <strain evidence="10 11">1A</strain>
    </source>
</reference>
<feature type="binding site" evidence="7">
    <location>
        <position position="499"/>
    </location>
    <ligand>
        <name>ATP</name>
        <dbReference type="ChEBI" id="CHEBI:30616"/>
    </ligand>
</feature>
<evidence type="ECO:0000313" key="11">
    <source>
        <dbReference type="Proteomes" id="UP000510886"/>
    </source>
</evidence>
<dbReference type="NCBIfam" id="NF003417">
    <property type="entry name" value="PRK04813.1"/>
    <property type="match status" value="1"/>
</dbReference>
<organism evidence="10 11">
    <name type="scientific">Ligilactobacillus saerimneri</name>
    <dbReference type="NCBI Taxonomy" id="228229"/>
    <lineage>
        <taxon>Bacteria</taxon>
        <taxon>Bacillati</taxon>
        <taxon>Bacillota</taxon>
        <taxon>Bacilli</taxon>
        <taxon>Lactobacillales</taxon>
        <taxon>Lactobacillaceae</taxon>
        <taxon>Ligilactobacillus</taxon>
    </lineage>
</organism>
<dbReference type="InterPro" id="IPR020845">
    <property type="entry name" value="AMP-binding_CS"/>
</dbReference>
<feature type="domain" description="AMP-dependent synthetase/ligase" evidence="8">
    <location>
        <begin position="11"/>
        <end position="364"/>
    </location>
</feature>
<name>A0A7H9EKP2_9LACO</name>
<dbReference type="CDD" id="cd05945">
    <property type="entry name" value="DltA"/>
    <property type="match status" value="1"/>
</dbReference>
<evidence type="ECO:0000256" key="2">
    <source>
        <dbReference type="ARBA" id="ARBA00022598"/>
    </source>
</evidence>
<feature type="binding site" evidence="7">
    <location>
        <position position="387"/>
    </location>
    <ligand>
        <name>ATP</name>
        <dbReference type="ChEBI" id="CHEBI:30616"/>
    </ligand>
</feature>
<evidence type="ECO:0000259" key="9">
    <source>
        <dbReference type="Pfam" id="PF13193"/>
    </source>
</evidence>
<comment type="similarity">
    <text evidence="6 7">Belongs to the ATP-dependent AMP-binding enzyme family. DltA subfamily.</text>
</comment>
<feature type="binding site" evidence="7">
    <location>
        <position position="305"/>
    </location>
    <ligand>
        <name>D-alanine</name>
        <dbReference type="ChEBI" id="CHEBI:57416"/>
    </ligand>
</feature>
<comment type="subcellular location">
    <subcellularLocation>
        <location evidence="7">Cytoplasm</location>
    </subcellularLocation>
</comment>
<dbReference type="RefSeq" id="WP_180849517.1">
    <property type="nucleotide sequence ID" value="NZ_CP047418.1"/>
</dbReference>
<dbReference type="InterPro" id="IPR025110">
    <property type="entry name" value="AMP-bd_C"/>
</dbReference>
<evidence type="ECO:0000256" key="7">
    <source>
        <dbReference type="HAMAP-Rule" id="MF_00593"/>
    </source>
</evidence>
<dbReference type="InterPro" id="IPR010072">
    <property type="entry name" value="DltA"/>
</dbReference>
<dbReference type="InterPro" id="IPR042099">
    <property type="entry name" value="ANL_N_sf"/>
</dbReference>
<feature type="binding site" evidence="7">
    <location>
        <begin position="296"/>
        <end position="301"/>
    </location>
    <ligand>
        <name>ATP</name>
        <dbReference type="ChEBI" id="CHEBI:30616"/>
    </ligand>
</feature>
<dbReference type="PROSITE" id="PS00455">
    <property type="entry name" value="AMP_BINDING"/>
    <property type="match status" value="1"/>
</dbReference>
<evidence type="ECO:0000256" key="4">
    <source>
        <dbReference type="ARBA" id="ARBA00022840"/>
    </source>
</evidence>
<evidence type="ECO:0000256" key="3">
    <source>
        <dbReference type="ARBA" id="ARBA00022741"/>
    </source>
</evidence>
<sequence>MTTNLITQIDSWAVNDPERVAYNFLGQKNTYGELKQYSDALAARIKKLGLSREQPIIVYGGQTFAMIATFLGIVKAGHAYIPVDAHSPLKRLQDIKQIAQPAACVAVNDLPINDWDIPLITADELDHLFTNSANIVDPVTPADYVAGDDTYYIIFTSGTTGMPKGVQISHDNLQSFTDWMAEDFGINHPMVTLSQPPYSFDLSVMDLYPTLLHGGMLDVLPQETTANFKELFAALPKYQIENWVSTPSFIEMCLLSPDFNEQSNPTIKNILFCGEELTHATAAAVKQRFPKAHVYNTYGPTETTVAVTAVEITNEILDSYQRLPIGWPKNETPVVLLNEDNQLADQGEDGEIVIMGPSVSKGYLNNPEKTNQAFIEVDGKRAYKTGDLGQYDENGQLLYKGRVDFQVKLHGFRIELEEVDQHLTHVAEVAQAITVPRYGANHKVQQLVAYIVPQDKDFAGKERELTQSIKAQLQKNMMSYMMPGRFVFVDAIPLTPNGKLDRKLLMSEVNGK</sequence>
<dbReference type="EMBL" id="CP047418">
    <property type="protein sequence ID" value="QLL77735.1"/>
    <property type="molecule type" value="Genomic_DNA"/>
</dbReference>
<dbReference type="HAMAP" id="MF_00593">
    <property type="entry name" value="DltA"/>
    <property type="match status" value="1"/>
</dbReference>
<protein>
    <recommendedName>
        <fullName evidence="7">D-alanine--D-alanyl carrier protein ligase</fullName>
        <shortName evidence="7">DCL</shortName>
        <ecNumber evidence="7">6.2.1.54</ecNumber>
    </recommendedName>
    <alternativeName>
        <fullName evidence="7">D-alanine--poly(phosphoribitol) ligase subunit 1</fullName>
    </alternativeName>
    <alternativeName>
        <fullName evidence="7">D-alanine-activating enzyme</fullName>
        <shortName evidence="7">DAE</shortName>
    </alternativeName>
</protein>
<dbReference type="EC" id="6.2.1.54" evidence="7"/>
<dbReference type="NCBIfam" id="TIGR01734">
    <property type="entry name" value="D-ala-DACP-lig"/>
    <property type="match status" value="1"/>
</dbReference>
<comment type="pathway">
    <text evidence="7">Cell wall biogenesis; lipoteichoic acid biosynthesis.</text>
</comment>
<evidence type="ECO:0000256" key="6">
    <source>
        <dbReference type="ARBA" id="ARBA00061336"/>
    </source>
</evidence>